<evidence type="ECO:0000256" key="5">
    <source>
        <dbReference type="ARBA" id="ARBA00022679"/>
    </source>
</evidence>
<evidence type="ECO:0000313" key="10">
    <source>
        <dbReference type="EMBL" id="KDQ60631.1"/>
    </source>
</evidence>
<evidence type="ECO:0000256" key="8">
    <source>
        <dbReference type="ARBA" id="ARBA00047658"/>
    </source>
</evidence>
<accession>A0A067QDF0</accession>
<dbReference type="PANTHER" id="PTHR11129">
    <property type="entry name" value="PROTEIN FARNESYLTRANSFERASE ALPHA SUBUNIT/RAB GERANYLGERANYL TRANSFERASE ALPHA SUBUNIT"/>
    <property type="match status" value="1"/>
</dbReference>
<dbReference type="OrthoDB" id="1658at2759"/>
<dbReference type="PROSITE" id="PS51147">
    <property type="entry name" value="PFTA"/>
    <property type="match status" value="5"/>
</dbReference>
<organism evidence="10 11">
    <name type="scientific">Jaapia argillacea MUCL 33604</name>
    <dbReference type="NCBI Taxonomy" id="933084"/>
    <lineage>
        <taxon>Eukaryota</taxon>
        <taxon>Fungi</taxon>
        <taxon>Dikarya</taxon>
        <taxon>Basidiomycota</taxon>
        <taxon>Agaricomycotina</taxon>
        <taxon>Agaricomycetes</taxon>
        <taxon>Agaricomycetidae</taxon>
        <taxon>Jaapiales</taxon>
        <taxon>Jaapiaceae</taxon>
        <taxon>Jaapia</taxon>
    </lineage>
</organism>
<dbReference type="GO" id="GO:0004663">
    <property type="term" value="F:Rab geranylgeranyltransferase activity"/>
    <property type="evidence" value="ECO:0007669"/>
    <property type="project" value="UniProtKB-UniRule"/>
</dbReference>
<name>A0A067QDF0_9AGAM</name>
<keyword evidence="11" id="KW-1185">Reference proteome</keyword>
<dbReference type="FunFam" id="1.25.40.120:FF:000035">
    <property type="entry name" value="Geranylgeranyl transferase type-2 subunit alpha"/>
    <property type="match status" value="1"/>
</dbReference>
<reference evidence="11" key="1">
    <citation type="journal article" date="2014" name="Proc. Natl. Acad. Sci. U.S.A.">
        <title>Extensive sampling of basidiomycete genomes demonstrates inadequacy of the white-rot/brown-rot paradigm for wood decay fungi.</title>
        <authorList>
            <person name="Riley R."/>
            <person name="Salamov A.A."/>
            <person name="Brown D.W."/>
            <person name="Nagy L.G."/>
            <person name="Floudas D."/>
            <person name="Held B.W."/>
            <person name="Levasseur A."/>
            <person name="Lombard V."/>
            <person name="Morin E."/>
            <person name="Otillar R."/>
            <person name="Lindquist E.A."/>
            <person name="Sun H."/>
            <person name="LaButti K.M."/>
            <person name="Schmutz J."/>
            <person name="Jabbour D."/>
            <person name="Luo H."/>
            <person name="Baker S.E."/>
            <person name="Pisabarro A.G."/>
            <person name="Walton J.D."/>
            <person name="Blanchette R.A."/>
            <person name="Henrissat B."/>
            <person name="Martin F."/>
            <person name="Cullen D."/>
            <person name="Hibbett D.S."/>
            <person name="Grigoriev I.V."/>
        </authorList>
    </citation>
    <scope>NUCLEOTIDE SEQUENCE [LARGE SCALE GENOMIC DNA]</scope>
    <source>
        <strain evidence="11">MUCL 33604</strain>
    </source>
</reference>
<dbReference type="FunCoup" id="A0A067QDF0">
    <property type="interactions" value="69"/>
</dbReference>
<dbReference type="EC" id="2.5.1.60" evidence="2 9"/>
<evidence type="ECO:0000256" key="7">
    <source>
        <dbReference type="ARBA" id="ARBA00031267"/>
    </source>
</evidence>
<evidence type="ECO:0000256" key="4">
    <source>
        <dbReference type="ARBA" id="ARBA00022602"/>
    </source>
</evidence>
<protein>
    <recommendedName>
        <fullName evidence="3 9">Geranylgeranyl transferase type-2 subunit alpha</fullName>
        <ecNumber evidence="2 9">2.5.1.60</ecNumber>
    </recommendedName>
    <alternativeName>
        <fullName evidence="7 9">Geranylgeranyl transferase type II subunit alpha</fullName>
    </alternativeName>
</protein>
<dbReference type="GO" id="GO:0005968">
    <property type="term" value="C:Rab-protein geranylgeranyltransferase complex"/>
    <property type="evidence" value="ECO:0007669"/>
    <property type="project" value="TreeGrafter"/>
</dbReference>
<evidence type="ECO:0000256" key="3">
    <source>
        <dbReference type="ARBA" id="ARBA00014772"/>
    </source>
</evidence>
<dbReference type="Proteomes" id="UP000027265">
    <property type="component" value="Unassembled WGS sequence"/>
</dbReference>
<evidence type="ECO:0000256" key="6">
    <source>
        <dbReference type="ARBA" id="ARBA00022737"/>
    </source>
</evidence>
<dbReference type="HOGENOM" id="CLU_031996_1_0_1"/>
<dbReference type="InParanoid" id="A0A067QDF0"/>
<evidence type="ECO:0000256" key="2">
    <source>
        <dbReference type="ARBA" id="ARBA00012656"/>
    </source>
</evidence>
<dbReference type="EMBL" id="KL197713">
    <property type="protein sequence ID" value="KDQ60631.1"/>
    <property type="molecule type" value="Genomic_DNA"/>
</dbReference>
<dbReference type="PANTHER" id="PTHR11129:SF2">
    <property type="entry name" value="GERANYLGERANYL TRANSFERASE TYPE-2 SUBUNIT ALPHA"/>
    <property type="match status" value="1"/>
</dbReference>
<dbReference type="STRING" id="933084.A0A067QDF0"/>
<sequence length="333" mass="39582">MHGVKRTRQSREAEEARKLKEQAKLKDYLLLTEDLLSRKKKKDWSKEAFDLATKLLHSNPEFYTIWNYRRNILINGIFPSSSVEEINSILSSDLSLTTSALKAHPKVYWIWNHRRWCLENVPPGPSSPTGEQTQGWRQKNWEREMYVVERMLDADARNFHAWNYRRYILSLFPTPPPPTQELKYTTHKIESNFSNFSAWHQRSKILPLIWEKEGKEREEEMRELEFDLVRNALYTDPNDQSAWLYHRWLIGPHPDPILLTREITSIQELLSEQPDSKWCMESLVHYTLLLISLTPETEREEMKSECRRLLAELAGVDPCRKNRYQEISERLGV</sequence>
<comment type="similarity">
    <text evidence="1 9">Belongs to the protein prenyltransferase subunit alpha family.</text>
</comment>
<dbReference type="SUPFAM" id="SSF48439">
    <property type="entry name" value="Protein prenylyltransferase"/>
    <property type="match status" value="1"/>
</dbReference>
<evidence type="ECO:0000256" key="9">
    <source>
        <dbReference type="RuleBase" id="RU367120"/>
    </source>
</evidence>
<dbReference type="GO" id="GO:0097354">
    <property type="term" value="P:prenylation"/>
    <property type="evidence" value="ECO:0007669"/>
    <property type="project" value="UniProtKB-UniRule"/>
</dbReference>
<dbReference type="Pfam" id="PF01239">
    <property type="entry name" value="PPTA"/>
    <property type="match status" value="5"/>
</dbReference>
<dbReference type="Gene3D" id="1.25.40.120">
    <property type="entry name" value="Protein prenylyltransferase"/>
    <property type="match status" value="1"/>
</dbReference>
<comment type="catalytic activity">
    <reaction evidence="8 9">
        <text>geranylgeranyl diphosphate + L-cysteinyl-[protein] = S-geranylgeranyl-L-cysteinyl-[protein] + diphosphate</text>
        <dbReference type="Rhea" id="RHEA:21240"/>
        <dbReference type="Rhea" id="RHEA-COMP:10131"/>
        <dbReference type="Rhea" id="RHEA-COMP:11537"/>
        <dbReference type="ChEBI" id="CHEBI:29950"/>
        <dbReference type="ChEBI" id="CHEBI:33019"/>
        <dbReference type="ChEBI" id="CHEBI:57533"/>
        <dbReference type="ChEBI" id="CHEBI:86021"/>
        <dbReference type="EC" id="2.5.1.60"/>
    </reaction>
</comment>
<keyword evidence="5 9" id="KW-0808">Transferase</keyword>
<keyword evidence="6" id="KW-0677">Repeat</keyword>
<evidence type="ECO:0000256" key="1">
    <source>
        <dbReference type="ARBA" id="ARBA00006734"/>
    </source>
</evidence>
<keyword evidence="4 9" id="KW-0637">Prenyltransferase</keyword>
<dbReference type="AlphaFoldDB" id="A0A067QDF0"/>
<proteinExistence type="inferred from homology"/>
<evidence type="ECO:0000313" key="11">
    <source>
        <dbReference type="Proteomes" id="UP000027265"/>
    </source>
</evidence>
<comment type="function">
    <text evidence="9">Catalyzes the transfer of a geranyl-geranyl moiety from geranyl-geranyl pyrophosphate to cysteines occuring in specific C-terminal amino acid sequences.</text>
</comment>
<gene>
    <name evidence="10" type="ORF">JAAARDRAFT_172668</name>
</gene>
<dbReference type="InterPro" id="IPR002088">
    <property type="entry name" value="Prenyl_trans_a"/>
</dbReference>